<feature type="region of interest" description="Disordered" evidence="1">
    <location>
        <begin position="190"/>
        <end position="249"/>
    </location>
</feature>
<dbReference type="InterPro" id="IPR052748">
    <property type="entry name" value="ISR_Activator"/>
</dbReference>
<dbReference type="Pfam" id="PF05036">
    <property type="entry name" value="SPOR"/>
    <property type="match status" value="1"/>
</dbReference>
<proteinExistence type="predicted"/>
<comment type="caution">
    <text evidence="4">The sequence shown here is derived from an EMBL/GenBank/DDBJ whole genome shotgun (WGS) entry which is preliminary data.</text>
</comment>
<evidence type="ECO:0000313" key="4">
    <source>
        <dbReference type="EMBL" id="TDN84482.1"/>
    </source>
</evidence>
<dbReference type="SMART" id="SM00671">
    <property type="entry name" value="SEL1"/>
    <property type="match status" value="2"/>
</dbReference>
<feature type="chain" id="PRO_5020632573" description="SPOR domain-containing protein" evidence="2">
    <location>
        <begin position="28"/>
        <end position="320"/>
    </location>
</feature>
<name>A0A4R6FS33_9SPHN</name>
<feature type="domain" description="SPOR" evidence="3">
    <location>
        <begin position="246"/>
        <end position="320"/>
    </location>
</feature>
<evidence type="ECO:0000256" key="2">
    <source>
        <dbReference type="SAM" id="SignalP"/>
    </source>
</evidence>
<dbReference type="PANTHER" id="PTHR45011:SF1">
    <property type="entry name" value="DAP3-BINDING CELL DEATH ENHANCER 1"/>
    <property type="match status" value="1"/>
</dbReference>
<dbReference type="RefSeq" id="WP_229668149.1">
    <property type="nucleotide sequence ID" value="NZ_BMLU01000003.1"/>
</dbReference>
<evidence type="ECO:0000313" key="5">
    <source>
        <dbReference type="Proteomes" id="UP000295493"/>
    </source>
</evidence>
<keyword evidence="5" id="KW-1185">Reference proteome</keyword>
<dbReference type="InterPro" id="IPR007730">
    <property type="entry name" value="SPOR-like_dom"/>
</dbReference>
<gene>
    <name evidence="4" type="ORF">EV664_103125</name>
</gene>
<dbReference type="PROSITE" id="PS51724">
    <property type="entry name" value="SPOR"/>
    <property type="match status" value="1"/>
</dbReference>
<dbReference type="Proteomes" id="UP000295493">
    <property type="component" value="Unassembled WGS sequence"/>
</dbReference>
<dbReference type="InterPro" id="IPR036680">
    <property type="entry name" value="SPOR-like_sf"/>
</dbReference>
<dbReference type="GO" id="GO:0042834">
    <property type="term" value="F:peptidoglycan binding"/>
    <property type="evidence" value="ECO:0007669"/>
    <property type="project" value="InterPro"/>
</dbReference>
<sequence length="320" mass="34390">MSEKQAMRTGVAALLLIALASPFTASADVKAGVEAWQRGDYAAAIAQWLPAAEHGDADAQFNLGQAYKLGRGVPRDLKIAQGWYRKAALQGHWEAQANYGLALFENGDVDESLPWLIGSAQRGESRALYVLGTLYFNGVHVRRDWVRAYALMARAAAAGLPQASTTLNDMDKYLAFSDRQQGLSLARDTAWKPPEDQPLSRQASKQPPPTDTDAVVAAKPTPAVQPVSTAPAPPSTDASKAPAPPSNPAGDWAIQLGAFGEPGNAPRLWQSVRSRFPDRNVRYAKTGKLTRVLVGPFATRAGAQAACEKTSPCFPVRWND</sequence>
<dbReference type="Gene3D" id="1.25.40.10">
    <property type="entry name" value="Tetratricopeptide repeat domain"/>
    <property type="match status" value="1"/>
</dbReference>
<accession>A0A4R6FS33</accession>
<dbReference type="PANTHER" id="PTHR45011">
    <property type="entry name" value="DAP3-BINDING CELL DEATH ENHANCER 1"/>
    <property type="match status" value="1"/>
</dbReference>
<evidence type="ECO:0000259" key="3">
    <source>
        <dbReference type="PROSITE" id="PS51724"/>
    </source>
</evidence>
<reference evidence="4 5" key="1">
    <citation type="submission" date="2019-03" db="EMBL/GenBank/DDBJ databases">
        <title>Genomic Encyclopedia of Type Strains, Phase IV (KMG-IV): sequencing the most valuable type-strain genomes for metagenomic binning, comparative biology and taxonomic classification.</title>
        <authorList>
            <person name="Goeker M."/>
        </authorList>
    </citation>
    <scope>NUCLEOTIDE SEQUENCE [LARGE SCALE GENOMIC DNA]</scope>
    <source>
        <strain evidence="4 5">DSM 25059</strain>
    </source>
</reference>
<dbReference type="InterPro" id="IPR006597">
    <property type="entry name" value="Sel1-like"/>
</dbReference>
<dbReference type="SUPFAM" id="SSF110997">
    <property type="entry name" value="Sporulation related repeat"/>
    <property type="match status" value="1"/>
</dbReference>
<dbReference type="InterPro" id="IPR011990">
    <property type="entry name" value="TPR-like_helical_dom_sf"/>
</dbReference>
<dbReference type="EMBL" id="SNWD01000003">
    <property type="protein sequence ID" value="TDN84482.1"/>
    <property type="molecule type" value="Genomic_DNA"/>
</dbReference>
<dbReference type="Gene3D" id="3.30.70.1070">
    <property type="entry name" value="Sporulation related repeat"/>
    <property type="match status" value="1"/>
</dbReference>
<feature type="signal peptide" evidence="2">
    <location>
        <begin position="1"/>
        <end position="27"/>
    </location>
</feature>
<dbReference type="AlphaFoldDB" id="A0A4R6FS33"/>
<protein>
    <recommendedName>
        <fullName evidence="3">SPOR domain-containing protein</fullName>
    </recommendedName>
</protein>
<organism evidence="4 5">
    <name type="scientific">Stakelama pacifica</name>
    <dbReference type="NCBI Taxonomy" id="517720"/>
    <lineage>
        <taxon>Bacteria</taxon>
        <taxon>Pseudomonadati</taxon>
        <taxon>Pseudomonadota</taxon>
        <taxon>Alphaproteobacteria</taxon>
        <taxon>Sphingomonadales</taxon>
        <taxon>Sphingomonadaceae</taxon>
        <taxon>Stakelama</taxon>
    </lineage>
</organism>
<evidence type="ECO:0000256" key="1">
    <source>
        <dbReference type="SAM" id="MobiDB-lite"/>
    </source>
</evidence>
<keyword evidence="2" id="KW-0732">Signal</keyword>
<dbReference type="Pfam" id="PF08238">
    <property type="entry name" value="Sel1"/>
    <property type="match status" value="3"/>
</dbReference>
<dbReference type="SUPFAM" id="SSF81901">
    <property type="entry name" value="HCP-like"/>
    <property type="match status" value="1"/>
</dbReference>